<feature type="compositionally biased region" description="Basic and acidic residues" evidence="1">
    <location>
        <begin position="31"/>
        <end position="42"/>
    </location>
</feature>
<dbReference type="Pfam" id="PF00168">
    <property type="entry name" value="C2"/>
    <property type="match status" value="2"/>
</dbReference>
<evidence type="ECO:0000256" key="1">
    <source>
        <dbReference type="SAM" id="MobiDB-lite"/>
    </source>
</evidence>
<evidence type="ECO:0000313" key="3">
    <source>
        <dbReference type="Proteomes" id="UP000694845"/>
    </source>
</evidence>
<dbReference type="GO" id="GO:0042043">
    <property type="term" value="F:neurexin family protein binding"/>
    <property type="evidence" value="ECO:0007669"/>
    <property type="project" value="TreeGrafter"/>
</dbReference>
<name>A0A8B7ZNH8_ACAPL</name>
<dbReference type="SMART" id="SM00239">
    <property type="entry name" value="C2"/>
    <property type="match status" value="2"/>
</dbReference>
<sequence length="420" mass="47682">MGGASSTANMTGQRQQQPERQASRKISTQSKTDDSKMSADNERVSRLVQAMTAHPRKRRQGAWTTQATDEGFDGYKESVYILKQLYKKMDPAVMKTLGDAKGEVKLSLKYDQHRQLLMVKVISARDLSAKDLRGKESDPYVKLDLIPDSITNGSKKTSHVNRSLNPSYNEIFTFSLADKDVPNSLLRIQVLSHDQLGKDDFMGEKIIELGQMDWSEITTRWFELEAETDLDISGELEISLSYKLPETLQVLIHRATDLVCREKNRPPHPYVKIIIPGIPKVEETKVIKASCEPEWEEIFEFNVPREELIDRYIVLHVLDKAFLGSAEALGQVYIDLANLDVNEGYKGKFPLADLKNSDRVRTKWAQTATVQEFREAMYAHAVYRYPKLIFQNHQGNKVLSVHSRKAGSSAKIRILNGVPT</sequence>
<dbReference type="KEGG" id="aplc:110987740"/>
<dbReference type="Proteomes" id="UP000694845">
    <property type="component" value="Unplaced"/>
</dbReference>
<feature type="region of interest" description="Disordered" evidence="1">
    <location>
        <begin position="1"/>
        <end position="42"/>
    </location>
</feature>
<dbReference type="PANTHER" id="PTHR45716:SF2">
    <property type="entry name" value="BITESIZE, ISOFORM I"/>
    <property type="match status" value="1"/>
</dbReference>
<proteinExistence type="predicted"/>
<evidence type="ECO:0000313" key="4">
    <source>
        <dbReference type="RefSeq" id="XP_022106455.1"/>
    </source>
</evidence>
<dbReference type="PROSITE" id="PS50004">
    <property type="entry name" value="C2"/>
    <property type="match status" value="2"/>
</dbReference>
<accession>A0A8B7ZNH8</accession>
<dbReference type="InterPro" id="IPR035892">
    <property type="entry name" value="C2_domain_sf"/>
</dbReference>
<reference evidence="4" key="1">
    <citation type="submission" date="2025-08" db="UniProtKB">
        <authorList>
            <consortium name="RefSeq"/>
        </authorList>
    </citation>
    <scope>IDENTIFICATION</scope>
</reference>
<dbReference type="GO" id="GO:0006887">
    <property type="term" value="P:exocytosis"/>
    <property type="evidence" value="ECO:0007669"/>
    <property type="project" value="TreeGrafter"/>
</dbReference>
<dbReference type="RefSeq" id="XP_022106455.1">
    <property type="nucleotide sequence ID" value="XM_022250763.1"/>
</dbReference>
<feature type="domain" description="C2" evidence="2">
    <location>
        <begin position="100"/>
        <end position="222"/>
    </location>
</feature>
<evidence type="ECO:0000259" key="2">
    <source>
        <dbReference type="PROSITE" id="PS50004"/>
    </source>
</evidence>
<dbReference type="AlphaFoldDB" id="A0A8B7ZNH8"/>
<dbReference type="OrthoDB" id="419768at2759"/>
<dbReference type="PANTHER" id="PTHR45716">
    <property type="entry name" value="BITESIZE, ISOFORM I"/>
    <property type="match status" value="1"/>
</dbReference>
<feature type="compositionally biased region" description="Polar residues" evidence="1">
    <location>
        <begin position="1"/>
        <end position="30"/>
    </location>
</feature>
<feature type="domain" description="C2" evidence="2">
    <location>
        <begin position="232"/>
        <end position="349"/>
    </location>
</feature>
<dbReference type="GeneID" id="110987740"/>
<dbReference type="Gene3D" id="2.60.40.150">
    <property type="entry name" value="C2 domain"/>
    <property type="match status" value="2"/>
</dbReference>
<organism evidence="3 4">
    <name type="scientific">Acanthaster planci</name>
    <name type="common">Crown-of-thorns starfish</name>
    <dbReference type="NCBI Taxonomy" id="133434"/>
    <lineage>
        <taxon>Eukaryota</taxon>
        <taxon>Metazoa</taxon>
        <taxon>Echinodermata</taxon>
        <taxon>Eleutherozoa</taxon>
        <taxon>Asterozoa</taxon>
        <taxon>Asteroidea</taxon>
        <taxon>Valvatacea</taxon>
        <taxon>Valvatida</taxon>
        <taxon>Acanthasteridae</taxon>
        <taxon>Acanthaster</taxon>
    </lineage>
</organism>
<gene>
    <name evidence="4" type="primary">LOC110987740</name>
</gene>
<keyword evidence="3" id="KW-1185">Reference proteome</keyword>
<dbReference type="GO" id="GO:0070382">
    <property type="term" value="C:exocytic vesicle"/>
    <property type="evidence" value="ECO:0007669"/>
    <property type="project" value="TreeGrafter"/>
</dbReference>
<protein>
    <submittedName>
        <fullName evidence="4">Synaptotagmin-1-like</fullName>
    </submittedName>
</protein>
<dbReference type="GO" id="GO:0005886">
    <property type="term" value="C:plasma membrane"/>
    <property type="evidence" value="ECO:0007669"/>
    <property type="project" value="TreeGrafter"/>
</dbReference>
<dbReference type="SUPFAM" id="SSF49562">
    <property type="entry name" value="C2 domain (Calcium/lipid-binding domain, CaLB)"/>
    <property type="match status" value="2"/>
</dbReference>
<dbReference type="InterPro" id="IPR000008">
    <property type="entry name" value="C2_dom"/>
</dbReference>
<dbReference type="OMA" id="KMDPAVM"/>